<evidence type="ECO:0000313" key="8">
    <source>
        <dbReference type="Proteomes" id="UP000009328"/>
    </source>
</evidence>
<organism evidence="7 8">
    <name type="scientific">Wickerhamomyces ciferrii (strain ATCC 14091 / BCRC 22168 / CBS 111 / JCM 3599 / NBRC 0793 / NRRL Y-1031 F-60-10)</name>
    <name type="common">Yeast</name>
    <name type="synonym">Pichia ciferrii</name>
    <dbReference type="NCBI Taxonomy" id="1206466"/>
    <lineage>
        <taxon>Eukaryota</taxon>
        <taxon>Fungi</taxon>
        <taxon>Dikarya</taxon>
        <taxon>Ascomycota</taxon>
        <taxon>Saccharomycotina</taxon>
        <taxon>Saccharomycetes</taxon>
        <taxon>Phaffomycetales</taxon>
        <taxon>Wickerhamomycetaceae</taxon>
        <taxon>Wickerhamomyces</taxon>
    </lineage>
</organism>
<feature type="compositionally biased region" description="Low complexity" evidence="6">
    <location>
        <begin position="98"/>
        <end position="110"/>
    </location>
</feature>
<dbReference type="eggNOG" id="ENOG502RY27">
    <property type="taxonomic scope" value="Eukaryota"/>
</dbReference>
<dbReference type="InterPro" id="IPR029427">
    <property type="entry name" value="AIM23"/>
</dbReference>
<evidence type="ECO:0000313" key="7">
    <source>
        <dbReference type="EMBL" id="CCH43086.1"/>
    </source>
</evidence>
<dbReference type="AlphaFoldDB" id="K0KJD6"/>
<dbReference type="Pfam" id="PF14877">
    <property type="entry name" value="mIF3"/>
    <property type="match status" value="1"/>
</dbReference>
<keyword evidence="8" id="KW-1185">Reference proteome</keyword>
<feature type="compositionally biased region" description="Polar residues" evidence="6">
    <location>
        <begin position="135"/>
        <end position="144"/>
    </location>
</feature>
<keyword evidence="5" id="KW-0496">Mitochondrion</keyword>
<feature type="region of interest" description="Disordered" evidence="6">
    <location>
        <begin position="464"/>
        <end position="517"/>
    </location>
</feature>
<dbReference type="EMBL" id="CAIF01000068">
    <property type="protein sequence ID" value="CCH43086.1"/>
    <property type="molecule type" value="Genomic_DNA"/>
</dbReference>
<feature type="compositionally biased region" description="Polar residues" evidence="6">
    <location>
        <begin position="31"/>
        <end position="45"/>
    </location>
</feature>
<feature type="compositionally biased region" description="Polar residues" evidence="6">
    <location>
        <begin position="153"/>
        <end position="168"/>
    </location>
</feature>
<feature type="compositionally biased region" description="Basic and acidic residues" evidence="6">
    <location>
        <begin position="215"/>
        <end position="239"/>
    </location>
</feature>
<dbReference type="FunCoup" id="K0KJD6">
    <property type="interactions" value="39"/>
</dbReference>
<name>K0KJD6_WICCF</name>
<gene>
    <name evidence="7" type="ORF">BN7_2633</name>
</gene>
<keyword evidence="4" id="KW-0809">Transit peptide</keyword>
<comment type="subcellular location">
    <subcellularLocation>
        <location evidence="1">Mitochondrion</location>
    </subcellularLocation>
</comment>
<dbReference type="HOGENOM" id="CLU_526989_0_0_1"/>
<comment type="caution">
    <text evidence="7">The sequence shown here is derived from an EMBL/GenBank/DDBJ whole genome shotgun (WGS) entry which is preliminary data.</text>
</comment>
<evidence type="ECO:0000256" key="3">
    <source>
        <dbReference type="ARBA" id="ARBA00013994"/>
    </source>
</evidence>
<accession>K0KJD6</accession>
<evidence type="ECO:0000256" key="4">
    <source>
        <dbReference type="ARBA" id="ARBA00022946"/>
    </source>
</evidence>
<evidence type="ECO:0000256" key="2">
    <source>
        <dbReference type="ARBA" id="ARBA00008476"/>
    </source>
</evidence>
<comment type="similarity">
    <text evidence="2">Belongs to the AIM23 family.</text>
</comment>
<evidence type="ECO:0000256" key="5">
    <source>
        <dbReference type="ARBA" id="ARBA00023128"/>
    </source>
</evidence>
<evidence type="ECO:0000256" key="1">
    <source>
        <dbReference type="ARBA" id="ARBA00004173"/>
    </source>
</evidence>
<feature type="compositionally biased region" description="Basic and acidic residues" evidence="6">
    <location>
        <begin position="467"/>
        <end position="509"/>
    </location>
</feature>
<feature type="compositionally biased region" description="Polar residues" evidence="6">
    <location>
        <begin position="181"/>
        <end position="191"/>
    </location>
</feature>
<feature type="compositionally biased region" description="Basic and acidic residues" evidence="6">
    <location>
        <begin position="112"/>
        <end position="126"/>
    </location>
</feature>
<evidence type="ECO:0000256" key="6">
    <source>
        <dbReference type="SAM" id="MobiDB-lite"/>
    </source>
</evidence>
<protein>
    <recommendedName>
        <fullName evidence="3">Altered inheritance of mitochondria protein 23, mitochondrial</fullName>
    </recommendedName>
</protein>
<feature type="region of interest" description="Disordered" evidence="6">
    <location>
        <begin position="1"/>
        <end position="241"/>
    </location>
</feature>
<reference evidence="7 8" key="1">
    <citation type="journal article" date="2012" name="Eukaryot. Cell">
        <title>Draft genome sequence of Wickerhamomyces ciferrii NRRL Y-1031 F-60-10.</title>
        <authorList>
            <person name="Schneider J."/>
            <person name="Andrea H."/>
            <person name="Blom J."/>
            <person name="Jaenicke S."/>
            <person name="Ruckert C."/>
            <person name="Schorsch C."/>
            <person name="Szczepanowski R."/>
            <person name="Farwick M."/>
            <person name="Goesmann A."/>
            <person name="Puhler A."/>
            <person name="Schaffer S."/>
            <person name="Tauch A."/>
            <person name="Kohler T."/>
            <person name="Brinkrolf K."/>
        </authorList>
    </citation>
    <scope>NUCLEOTIDE SEQUENCE [LARGE SCALE GENOMIC DNA]</scope>
    <source>
        <strain evidence="8">ATCC 14091 / BCRC 22168 / CBS 111 / JCM 3599 / NBRC 0793 / NRRL Y-1031 F-60-10</strain>
    </source>
</reference>
<dbReference type="InParanoid" id="K0KJD6"/>
<dbReference type="GO" id="GO:0005739">
    <property type="term" value="C:mitochondrion"/>
    <property type="evidence" value="ECO:0007669"/>
    <property type="project" value="UniProtKB-SubCell"/>
</dbReference>
<dbReference type="Proteomes" id="UP000009328">
    <property type="component" value="Unassembled WGS sequence"/>
</dbReference>
<feature type="compositionally biased region" description="Basic and acidic residues" evidence="6">
    <location>
        <begin position="71"/>
        <end position="82"/>
    </location>
</feature>
<sequence length="517" mass="60410">MFRPVLNQTTRDVSRRMQSTKSNPFEAFAAQLNNNKNKPRSTTSRSRNDKQDTSGFNKDVMKGLLSGVGEKNLDSKPKRDNNNKNNNNRFNNDRFSSDRFNNNRFNNNRFNNKRDDIQRSGQDKPRFNTGDIPRAQNNNTNSNPADDLAAFSSFLSGANKSPASNGKNRTFDRNDNIRGNLGTNQDNQPRRFQNFERGNDNIRNSPRFNQNNRNDFQRNDTKQSKPWRRNEPQEPEIPKWEYGTDLEKDYMNQVLKTVYETHPEGNIKFISENGDIEDSTILRYFDIVPQGKVMGIVNIQEDEITKEKIAVIKYFERVSKIKQFSDERAKELTEQFGRTKVSKRKDQNVKHVKVTWEISQSDLDNQKTNEINGHLSKGHKLQIVIGEKRGMNRRVFDDDIKDKEIDEDAEIDEMEEIEEEIQLNDLEERRRNKVLDQIKLIFNEKATIEVKGQLSKRISITATPLEKQSDKKGDVKNDKDAKKLARQEKERQRLEKKKAKEEEKKKRAAEFLQSIEN</sequence>
<feature type="compositionally biased region" description="Polar residues" evidence="6">
    <location>
        <begin position="1"/>
        <end position="23"/>
    </location>
</feature>
<proteinExistence type="inferred from homology"/>